<dbReference type="EMBL" id="SWCO01000003">
    <property type="protein sequence ID" value="TKB03905.1"/>
    <property type="molecule type" value="Genomic_DNA"/>
</dbReference>
<dbReference type="AlphaFoldDB" id="A0A4U0ZGR3"/>
<proteinExistence type="predicted"/>
<feature type="domain" description="Fibronectin type-III" evidence="1">
    <location>
        <begin position="529"/>
        <end position="621"/>
    </location>
</feature>
<protein>
    <recommendedName>
        <fullName evidence="1">Fibronectin type-III domain-containing protein</fullName>
    </recommendedName>
</protein>
<accession>A0A4U0ZGR3</accession>
<evidence type="ECO:0000259" key="1">
    <source>
        <dbReference type="PROSITE" id="PS50853"/>
    </source>
</evidence>
<gene>
    <name evidence="2" type="ORF">E5672_07400</name>
</gene>
<dbReference type="InterPro" id="IPR036116">
    <property type="entry name" value="FN3_sf"/>
</dbReference>
<dbReference type="InterPro" id="IPR003961">
    <property type="entry name" value="FN3_dom"/>
</dbReference>
<keyword evidence="3" id="KW-1185">Reference proteome</keyword>
<dbReference type="SUPFAM" id="SSF49265">
    <property type="entry name" value="Fibronectin type III"/>
    <property type="match status" value="1"/>
</dbReference>
<dbReference type="PROSITE" id="PS50853">
    <property type="entry name" value="FN3"/>
    <property type="match status" value="1"/>
</dbReference>
<reference evidence="2 3" key="1">
    <citation type="submission" date="2019-04" db="EMBL/GenBank/DDBJ databases">
        <title>Alteromonas portus sp. nov., an alginate lyase-excreting marine bacterium.</title>
        <authorList>
            <person name="Huang H."/>
            <person name="Mo K."/>
            <person name="Bao S."/>
        </authorList>
    </citation>
    <scope>NUCLEOTIDE SEQUENCE [LARGE SCALE GENOMIC DNA]</scope>
    <source>
        <strain evidence="2 3">HB161718</strain>
    </source>
</reference>
<name>A0A4U0ZGR3_9ALTE</name>
<organism evidence="2 3">
    <name type="scientific">Alteromonas portus</name>
    <dbReference type="NCBI Taxonomy" id="2565549"/>
    <lineage>
        <taxon>Bacteria</taxon>
        <taxon>Pseudomonadati</taxon>
        <taxon>Pseudomonadota</taxon>
        <taxon>Gammaproteobacteria</taxon>
        <taxon>Alteromonadales</taxon>
        <taxon>Alteromonadaceae</taxon>
        <taxon>Alteromonas/Salinimonas group</taxon>
        <taxon>Alteromonas</taxon>
    </lineage>
</organism>
<dbReference type="Proteomes" id="UP000305471">
    <property type="component" value="Unassembled WGS sequence"/>
</dbReference>
<comment type="caution">
    <text evidence="2">The sequence shown here is derived from an EMBL/GenBank/DDBJ whole genome shotgun (WGS) entry which is preliminary data.</text>
</comment>
<dbReference type="RefSeq" id="WP_136781615.1">
    <property type="nucleotide sequence ID" value="NZ_SWCO01000003.1"/>
</dbReference>
<evidence type="ECO:0000313" key="2">
    <source>
        <dbReference type="EMBL" id="TKB03905.1"/>
    </source>
</evidence>
<evidence type="ECO:0000313" key="3">
    <source>
        <dbReference type="Proteomes" id="UP000305471"/>
    </source>
</evidence>
<sequence>MSFLEDVGGFFFGWLAPEAPEPMPPGTELTSAQTDAHVGVVIGKVHKTTGNIIFKETNDGDSDDIKNDLLHIIVVWSEKVVSIDEVYVDDIPVSSDNPAFFHDDGGRVVHMRNFPDGMDNYEDPLLTAAGWRLSDKASGKACSYIRLEYHGGEFAISSEPKITADLTGTNHSNPALALLDYLKDPLYGKGLSTGLINTNSFYRGRDLCDSLVDEVVGQPEQRPLFSCNCKLDTSKDILGNVNVLLKPMRGWLPIIDGQLTLVIEQDDDPVSIPILEKDIIEMDGVSEGSKNKRYNRVAVTYYEPAADGTAQEAVYPPKGSALEAQLLEEDNGFINEGTVDLVTCNNYYEALEFAKTWLEISREQTKTRIHLPKWALIYDVGDIVPVYDSFLGWEGKLFRIEQISSNKKRVTLTVREHQPYIYDFFGEGNKPEIPDTTYSFTNPDEPSDLTIEHVYSAFVQVKISWYSEASRFLYQVLDEQGLLIETDSIARYHVNLSGYALGTYRFRVMALGGLSARSGWAEIPLIMQKPGVPTDITINPTATELEVIPYLAGSDSSTAFLYSISHDLTDEEPPLPYRGPAHAYTFPGLAPERDFKIWVCSSNALGESQWTFVVARTSAVDEFWGNIVRTVMLPGLPENLGDTINSVVNDVANWSQQTNELGEEYSTLLYSVTEVAQENQVISLDVLGVKQKIGDKSVQSQIADFKNAQIGYEDENGEWIEGAAFAQAFQEIKINNLDGDQVSVFSYFEALENAIGEVRGQIQFAIDVNGRLTGMFIEGSESASSIILAAENVKITSQDGAVWQEWDSVSGTIKSYATIYAENIEGDITDGAVLDMRPITFDGSGTPTQEHVLVNFLIQAQPFERVAYVHPIPIQWGSLDSLLITADVNGSSVHVISTPGDTFKGDSVSGVVVRVPANTDVVVDVKIQGNSNNGTCIIDGDVFVQVFKQAFGIQQLQQGQPVQ</sequence>
<dbReference type="OrthoDB" id="6336746at2"/>